<protein>
    <submittedName>
        <fullName evidence="1">Uncharacterized protein</fullName>
    </submittedName>
</protein>
<evidence type="ECO:0000313" key="1">
    <source>
        <dbReference type="EMBL" id="KMP01381.1"/>
    </source>
</evidence>
<accession>A0A0J6XYL8</accession>
<dbReference type="Proteomes" id="UP000054565">
    <property type="component" value="Unassembled WGS sequence"/>
</dbReference>
<dbReference type="EMBL" id="DS028093">
    <property type="protein sequence ID" value="KMP01381.1"/>
    <property type="molecule type" value="Genomic_DNA"/>
</dbReference>
<gene>
    <name evidence="1" type="ORF">CIRG_01521</name>
</gene>
<proteinExistence type="predicted"/>
<dbReference type="AlphaFoldDB" id="A0A0J6XYL8"/>
<name>A0A0J6XYL8_COCIT</name>
<evidence type="ECO:0000313" key="2">
    <source>
        <dbReference type="Proteomes" id="UP000054565"/>
    </source>
</evidence>
<organism evidence="1 2">
    <name type="scientific">Coccidioides immitis RMSCC 2394</name>
    <dbReference type="NCBI Taxonomy" id="404692"/>
    <lineage>
        <taxon>Eukaryota</taxon>
        <taxon>Fungi</taxon>
        <taxon>Dikarya</taxon>
        <taxon>Ascomycota</taxon>
        <taxon>Pezizomycotina</taxon>
        <taxon>Eurotiomycetes</taxon>
        <taxon>Eurotiomycetidae</taxon>
        <taxon>Onygenales</taxon>
        <taxon>Onygenaceae</taxon>
        <taxon>Coccidioides</taxon>
    </lineage>
</organism>
<reference evidence="2" key="1">
    <citation type="journal article" date="2010" name="Genome Res.">
        <title>Population genomic sequencing of Coccidioides fungi reveals recent hybridization and transposon control.</title>
        <authorList>
            <person name="Neafsey D.E."/>
            <person name="Barker B.M."/>
            <person name="Sharpton T.J."/>
            <person name="Stajich J.E."/>
            <person name="Park D.J."/>
            <person name="Whiston E."/>
            <person name="Hung C.-Y."/>
            <person name="McMahan C."/>
            <person name="White J."/>
            <person name="Sykes S."/>
            <person name="Heiman D."/>
            <person name="Young S."/>
            <person name="Zeng Q."/>
            <person name="Abouelleil A."/>
            <person name="Aftuck L."/>
            <person name="Bessette D."/>
            <person name="Brown A."/>
            <person name="FitzGerald M."/>
            <person name="Lui A."/>
            <person name="Macdonald J.P."/>
            <person name="Priest M."/>
            <person name="Orbach M.J."/>
            <person name="Galgiani J.N."/>
            <person name="Kirkland T.N."/>
            <person name="Cole G.T."/>
            <person name="Birren B.W."/>
            <person name="Henn M.R."/>
            <person name="Taylor J.W."/>
            <person name="Rounsley S.D."/>
        </authorList>
    </citation>
    <scope>NUCLEOTIDE SEQUENCE [LARGE SCALE GENOMIC DNA]</scope>
    <source>
        <strain evidence="2">RMSCC 2394</strain>
    </source>
</reference>
<sequence>MQRSGGIGGSGILGLDSTPGLISFGETVGDGSRWSFASESEPVSVPICHFGLVPHLRVDFIPSQARQTGHQAAHKFFREGKGRFTDPVGLLVIGPDVKR</sequence>